<dbReference type="Gene3D" id="1.20.5.500">
    <property type="entry name" value="Single helix bin"/>
    <property type="match status" value="1"/>
</dbReference>
<accession>A0A8D0F390</accession>
<dbReference type="SUPFAM" id="SSF64593">
    <property type="entry name" value="Intermediate filament protein, coiled coil region"/>
    <property type="match status" value="2"/>
</dbReference>
<evidence type="ECO:0000256" key="2">
    <source>
        <dbReference type="ARBA" id="ARBA00023054"/>
    </source>
</evidence>
<dbReference type="Gene3D" id="1.20.5.170">
    <property type="match status" value="1"/>
</dbReference>
<organism evidence="6 7">
    <name type="scientific">Strix occidentalis caurina</name>
    <name type="common">northern spotted owl</name>
    <dbReference type="NCBI Taxonomy" id="311401"/>
    <lineage>
        <taxon>Eukaryota</taxon>
        <taxon>Metazoa</taxon>
        <taxon>Chordata</taxon>
        <taxon>Craniata</taxon>
        <taxon>Vertebrata</taxon>
        <taxon>Euteleostomi</taxon>
        <taxon>Archelosauria</taxon>
        <taxon>Archosauria</taxon>
        <taxon>Dinosauria</taxon>
        <taxon>Saurischia</taxon>
        <taxon>Theropoda</taxon>
        <taxon>Coelurosauria</taxon>
        <taxon>Aves</taxon>
        <taxon>Neognathae</taxon>
        <taxon>Neoaves</taxon>
        <taxon>Telluraves</taxon>
        <taxon>Strigiformes</taxon>
        <taxon>Strigidae</taxon>
        <taxon>Strix</taxon>
    </lineage>
</organism>
<protein>
    <recommendedName>
        <fullName evidence="5">IF rod domain-containing protein</fullName>
    </recommendedName>
</protein>
<keyword evidence="7" id="KW-1185">Reference proteome</keyword>
<evidence type="ECO:0000259" key="5">
    <source>
        <dbReference type="PROSITE" id="PS51842"/>
    </source>
</evidence>
<feature type="coiled-coil region" evidence="3">
    <location>
        <begin position="388"/>
        <end position="471"/>
    </location>
</feature>
<feature type="region of interest" description="Disordered" evidence="4">
    <location>
        <begin position="508"/>
        <end position="604"/>
    </location>
</feature>
<dbReference type="Proteomes" id="UP000694551">
    <property type="component" value="Unplaced"/>
</dbReference>
<dbReference type="GO" id="GO:0045109">
    <property type="term" value="P:intermediate filament organization"/>
    <property type="evidence" value="ECO:0007669"/>
    <property type="project" value="TreeGrafter"/>
</dbReference>
<feature type="compositionally biased region" description="Gly residues" evidence="4">
    <location>
        <begin position="592"/>
        <end position="604"/>
    </location>
</feature>
<dbReference type="PRINTS" id="PR01276">
    <property type="entry name" value="TYPE2KERATIN"/>
</dbReference>
<dbReference type="PANTHER" id="PTHR45616">
    <property type="entry name" value="GATA-TYPE DOMAIN-CONTAINING PROTEIN"/>
    <property type="match status" value="1"/>
</dbReference>
<evidence type="ECO:0000256" key="4">
    <source>
        <dbReference type="SAM" id="MobiDB-lite"/>
    </source>
</evidence>
<keyword evidence="1" id="KW-0403">Intermediate filament</keyword>
<evidence type="ECO:0000313" key="6">
    <source>
        <dbReference type="Ensembl" id="ENSSOCP00000010797.1"/>
    </source>
</evidence>
<proteinExistence type="predicted"/>
<evidence type="ECO:0000313" key="7">
    <source>
        <dbReference type="Proteomes" id="UP000694551"/>
    </source>
</evidence>
<reference evidence="6" key="2">
    <citation type="submission" date="2025-09" db="UniProtKB">
        <authorList>
            <consortium name="Ensembl"/>
        </authorList>
    </citation>
    <scope>IDENTIFICATION</scope>
</reference>
<keyword evidence="2 3" id="KW-0175">Coiled coil</keyword>
<dbReference type="AlphaFoldDB" id="A0A8D0F390"/>
<dbReference type="Gene3D" id="1.20.5.1160">
    <property type="entry name" value="Vasodilator-stimulated phosphoprotein"/>
    <property type="match status" value="1"/>
</dbReference>
<reference evidence="6" key="1">
    <citation type="submission" date="2025-08" db="UniProtKB">
        <authorList>
            <consortium name="Ensembl"/>
        </authorList>
    </citation>
    <scope>IDENTIFICATION</scope>
</reference>
<feature type="coiled-coil region" evidence="3">
    <location>
        <begin position="187"/>
        <end position="259"/>
    </location>
</feature>
<dbReference type="GO" id="GO:0031424">
    <property type="term" value="P:keratinization"/>
    <property type="evidence" value="ECO:0007669"/>
    <property type="project" value="TreeGrafter"/>
</dbReference>
<dbReference type="InterPro" id="IPR032444">
    <property type="entry name" value="Keratin_2_head"/>
</dbReference>
<dbReference type="GO" id="GO:0030280">
    <property type="term" value="F:structural constituent of skin epidermis"/>
    <property type="evidence" value="ECO:0007669"/>
    <property type="project" value="TreeGrafter"/>
</dbReference>
<dbReference type="FunFam" id="1.20.5.170:FF:000004">
    <property type="entry name" value="Keratin, type II cytoskeletal 5"/>
    <property type="match status" value="1"/>
</dbReference>
<feature type="domain" description="IF rod" evidence="5">
    <location>
        <begin position="183"/>
        <end position="493"/>
    </location>
</feature>
<dbReference type="GO" id="GO:0045095">
    <property type="term" value="C:keratin filament"/>
    <property type="evidence" value="ECO:0007669"/>
    <property type="project" value="InterPro"/>
</dbReference>
<dbReference type="FunFam" id="1.20.5.1160:FF:000001">
    <property type="entry name" value="Keratin type II"/>
    <property type="match status" value="1"/>
</dbReference>
<evidence type="ECO:0000256" key="3">
    <source>
        <dbReference type="SAM" id="Coils"/>
    </source>
</evidence>
<dbReference type="PANTHER" id="PTHR45616:SF39">
    <property type="entry name" value="KERATIN, TYPE II CYTOSKELETAL 6A-RELATED"/>
    <property type="match status" value="1"/>
</dbReference>
<dbReference type="Ensembl" id="ENSSOCT00000011085.1">
    <property type="protein sequence ID" value="ENSSOCP00000010797.1"/>
    <property type="gene ID" value="ENSSOCG00000008150.1"/>
</dbReference>
<dbReference type="GO" id="GO:0005615">
    <property type="term" value="C:extracellular space"/>
    <property type="evidence" value="ECO:0007669"/>
    <property type="project" value="TreeGrafter"/>
</dbReference>
<feature type="compositionally biased region" description="Low complexity" evidence="4">
    <location>
        <begin position="514"/>
        <end position="523"/>
    </location>
</feature>
<feature type="compositionally biased region" description="Gly residues" evidence="4">
    <location>
        <begin position="524"/>
        <end position="580"/>
    </location>
</feature>
<dbReference type="InterPro" id="IPR039008">
    <property type="entry name" value="IF_rod_dom"/>
</dbReference>
<dbReference type="PROSITE" id="PS51842">
    <property type="entry name" value="IF_ROD_2"/>
    <property type="match status" value="1"/>
</dbReference>
<dbReference type="SMART" id="SM01391">
    <property type="entry name" value="Filament"/>
    <property type="match status" value="1"/>
</dbReference>
<name>A0A8D0F390_STROC</name>
<dbReference type="Pfam" id="PF00038">
    <property type="entry name" value="Filament"/>
    <property type="match status" value="1"/>
</dbReference>
<evidence type="ECO:0000256" key="1">
    <source>
        <dbReference type="ARBA" id="ARBA00022754"/>
    </source>
</evidence>
<feature type="compositionally biased region" description="Low complexity" evidence="4">
    <location>
        <begin position="581"/>
        <end position="591"/>
    </location>
</feature>
<sequence length="604" mass="65783">MKCQKSQHFSRFGDGNFSSSSAHCGTLGGGRSSSTVRHCEDNRGEERYSGHWYGYGSRSLHNLGEFRNVSIGGGYGGEGRGYGRYLGFGGRQHLDSGFGRRGYVVGAFQGGEAGFGRMCGRSSGREVLGGGLGRSAFGEQGPRQGFGQAGVIRGIEEVRVNTNLLRPIQVQVDPEFQRVRSDEKEQIKALNNKFASFIDKVQCLERQNQALMAKWELLQQQSARPEESRNITSFFQSYIGNLQRQLETLQNQKEQLDPEAYNMLQLVEDYKNRDCHQRTINMPVAFFLQELDSAYMGKMEFDVRVEILKQELEFLRCLHEAELSQLQTVAGNTNVILSMDNHRELNMDGIIEEVRQEYETIAQSSKAEVDAMYQGRYQDLQNMWINQREQLRNSYQEVQELTRQIQRLQSEIEIAKKRNASLQETVKDAEQRGSSAIKDGQQKLQELENALQQAKDDLTRLLHDYQELLNVKLALDIEIAMYRSLLEEEETSATGVFGVRTGCIKIGKGGMSSGGASKNTGKGTISGGVKGGSSGRWGTSTGSGGSICGGGGGSGSGGGGSSGSGGSMSGGGHSSGGWGSSSGRCSPHSGGMSSGGGSSSGRRG</sequence>
<dbReference type="Pfam" id="PF16208">
    <property type="entry name" value="Keratin_2_head"/>
    <property type="match status" value="1"/>
</dbReference>
<dbReference type="InterPro" id="IPR003054">
    <property type="entry name" value="Keratin_II"/>
</dbReference>